<dbReference type="PANTHER" id="PTHR47957:SF3">
    <property type="entry name" value="ATP-DEPENDENT HELICASE HRQ1"/>
    <property type="match status" value="1"/>
</dbReference>
<dbReference type="Proteomes" id="UP000276741">
    <property type="component" value="Chromosome"/>
</dbReference>
<dbReference type="InterPro" id="IPR027417">
    <property type="entry name" value="P-loop_NTPase"/>
</dbReference>
<dbReference type="GO" id="GO:0003676">
    <property type="term" value="F:nucleic acid binding"/>
    <property type="evidence" value="ECO:0007669"/>
    <property type="project" value="InterPro"/>
</dbReference>
<dbReference type="PROSITE" id="PS51192">
    <property type="entry name" value="HELICASE_ATP_BIND_1"/>
    <property type="match status" value="1"/>
</dbReference>
<reference evidence="6" key="1">
    <citation type="journal article" date="2014" name="Int. J. Syst. Evol. Microbiol.">
        <title>Complete genome sequence of Corynebacterium casei LMG S-19264T (=DSM 44701T), isolated from a smear-ripened cheese.</title>
        <authorList>
            <consortium name="US DOE Joint Genome Institute (JGI-PGF)"/>
            <person name="Walter F."/>
            <person name="Albersmeier A."/>
            <person name="Kalinowski J."/>
            <person name="Ruckert C."/>
        </authorList>
    </citation>
    <scope>NUCLEOTIDE SEQUENCE</scope>
    <source>
        <strain evidence="6">JCM 31740</strain>
    </source>
</reference>
<dbReference type="InterPro" id="IPR001650">
    <property type="entry name" value="Helicase_C-like"/>
</dbReference>
<evidence type="ECO:0000259" key="4">
    <source>
        <dbReference type="PROSITE" id="PS51194"/>
    </source>
</evidence>
<dbReference type="GO" id="GO:0036297">
    <property type="term" value="P:interstrand cross-link repair"/>
    <property type="evidence" value="ECO:0007669"/>
    <property type="project" value="TreeGrafter"/>
</dbReference>
<dbReference type="AlphaFoldDB" id="A0A348B586"/>
<dbReference type="GO" id="GO:0043138">
    <property type="term" value="F:3'-5' DNA helicase activity"/>
    <property type="evidence" value="ECO:0007669"/>
    <property type="project" value="TreeGrafter"/>
</dbReference>
<reference evidence="6" key="4">
    <citation type="submission" date="2020-09" db="EMBL/GenBank/DDBJ databases">
        <authorList>
            <person name="Sun Q."/>
            <person name="Ohkuma M."/>
        </authorList>
    </citation>
    <scope>NUCLEOTIDE SEQUENCE</scope>
    <source>
        <strain evidence="6">JCM 31740</strain>
    </source>
</reference>
<evidence type="ECO:0000313" key="6">
    <source>
        <dbReference type="EMBL" id="GGT88995.1"/>
    </source>
</evidence>
<evidence type="ECO:0000256" key="2">
    <source>
        <dbReference type="ARBA" id="ARBA00022840"/>
    </source>
</evidence>
<dbReference type="EMBL" id="BMQS01000003">
    <property type="protein sequence ID" value="GGT88995.1"/>
    <property type="molecule type" value="Genomic_DNA"/>
</dbReference>
<dbReference type="InterPro" id="IPR011545">
    <property type="entry name" value="DEAD/DEAH_box_helicase_dom"/>
</dbReference>
<organism evidence="5 7">
    <name type="scientific">Sulfodiicoccus acidiphilus</name>
    <dbReference type="NCBI Taxonomy" id="1670455"/>
    <lineage>
        <taxon>Archaea</taxon>
        <taxon>Thermoproteota</taxon>
        <taxon>Thermoprotei</taxon>
        <taxon>Sulfolobales</taxon>
        <taxon>Sulfolobaceae</taxon>
        <taxon>Sulfodiicoccus</taxon>
    </lineage>
</organism>
<dbReference type="PANTHER" id="PTHR47957">
    <property type="entry name" value="ATP-DEPENDENT HELICASE HRQ1"/>
    <property type="match status" value="1"/>
</dbReference>
<reference evidence="5" key="3">
    <citation type="journal article" date="2019" name="BMC Res. Notes">
        <title>Complete genome sequence of the Sulfodiicoccus acidiphilus strain HS-1T, the first crenarchaeon that lacks polB3, isolated from an acidic hot spring in Ohwaku-dani, Hakone, Japan.</title>
        <authorList>
            <person name="Sakai H.D."/>
            <person name="Kurosawa N."/>
        </authorList>
    </citation>
    <scope>NUCLEOTIDE SEQUENCE</scope>
    <source>
        <strain evidence="5">HS-1</strain>
    </source>
</reference>
<evidence type="ECO:0008006" key="8">
    <source>
        <dbReference type="Google" id="ProtNLM"/>
    </source>
</evidence>
<gene>
    <name evidence="6" type="ORF">GCM10007116_03520</name>
    <name evidence="5" type="ORF">HS1genome_1727</name>
</gene>
<protein>
    <recommendedName>
        <fullName evidence="8">DEAD/DEAH box helicase</fullName>
    </recommendedName>
</protein>
<evidence type="ECO:0000313" key="7">
    <source>
        <dbReference type="Proteomes" id="UP000276741"/>
    </source>
</evidence>
<sequence>MLCSSSDLLSSLGVAFQESVENPVPPSLTDIKFKDVFPTLCSRAVSFCDKTLYQHQLDVIRLLSSGRSVALTAETGGGKTEAWLGYAMERQISQDFRALAVYPTNALSGDQVERMYNYYTQAGFNVSKTVRGKVKVFEGDLVKYDGEVGKYVRDLGRPKTVLTNPEVLKNAVEGHHKLSKFLSGLRLLVLDEFDFYGSFRATFLLHLVRRLRDRYGVNPQVVVMSATLSNPSVARPFVELEQVGGKSFRPRNVTYFLLGREEEVKRIYSSLKLEVSYQDFRRDFFKYAADPTYAKAFAGIFRENGELAERLLSEYLKCDELTIAFARGMNEANNLVGRLGVKVKYEGNAVAVHHSGVSKESRQAVEDGMRSGKVKVVVTVKTLLQGIDLGNVTRVVHVGLPYTVREFVQREGRKGRRLELPQVESVVVPTSLQDAVLLSEYSESLKEWTSLGPEAIVVSPDNEYLKLYDVVMGIDDDRRFLEEVGVDPDHLPKFRFYDNFATTVTRWVRDGNDCRELEDVTRRDLVERFQVGCVDPFNGAVVLQNVWSKSDHRWTVVESTEVMPTDCPFHVEPIQQLKDADGKYVQICKRWREEPRLEEDAKRGKLWSSVSLDLLFKGEGGFKMAKEIARKVTWYVESRGRITYPDGVSTYEVDKVDLDYTPPYWLSYDFPTYVYASELDPADSDKVEEGMNFLLAVLRLRFGLDLRTINFGVSGGGLLKVWEREPVGVLKALREGRSVELRGRALSCRSLLDEVRNVQDSNQLRMLLEYLDPYTFRRMNFNASKAVAERFVHYVCDTVPFKVEEVELLVPRNPKRRAVVLDSFLGRYAVVKEGKVTLYQDRIVASKDALKESIDLDGVVATYGHQEVDPKFSSMVVDVDREVNKLLGGPLSLAKARELLTGRRDILAEENDLSASIQEGRSEEDKLIDLFRKRAETIQLLLNLVDSLEGT</sequence>
<dbReference type="SMART" id="SM00487">
    <property type="entry name" value="DEXDc"/>
    <property type="match status" value="1"/>
</dbReference>
<dbReference type="Pfam" id="PF00271">
    <property type="entry name" value="Helicase_C"/>
    <property type="match status" value="1"/>
</dbReference>
<accession>A0A348B586</accession>
<dbReference type="Gene3D" id="3.40.50.300">
    <property type="entry name" value="P-loop containing nucleotide triphosphate hydrolases"/>
    <property type="match status" value="2"/>
</dbReference>
<reference evidence="7" key="2">
    <citation type="submission" date="2018-04" db="EMBL/GenBank/DDBJ databases">
        <title>Complete genome sequence of Sulfodiicoccus acidiphilus strain HS-1.</title>
        <authorList>
            <person name="Sakai H.D."/>
            <person name="Kurosawa N."/>
        </authorList>
    </citation>
    <scope>NUCLEOTIDE SEQUENCE [LARGE SCALE GENOMIC DNA]</scope>
    <source>
        <strain evidence="7">HS-1</strain>
    </source>
</reference>
<feature type="domain" description="Helicase C-terminal" evidence="4">
    <location>
        <begin position="310"/>
        <end position="464"/>
    </location>
</feature>
<dbReference type="PROSITE" id="PS51194">
    <property type="entry name" value="HELICASE_CTER"/>
    <property type="match status" value="1"/>
</dbReference>
<keyword evidence="1" id="KW-0547">Nucleotide-binding</keyword>
<feature type="domain" description="Helicase ATP-binding" evidence="3">
    <location>
        <begin position="60"/>
        <end position="246"/>
    </location>
</feature>
<name>A0A348B586_9CREN</name>
<dbReference type="KEGG" id="sacd:HS1genome_1727"/>
<evidence type="ECO:0000313" key="5">
    <source>
        <dbReference type="EMBL" id="BBD73338.1"/>
    </source>
</evidence>
<evidence type="ECO:0000256" key="1">
    <source>
        <dbReference type="ARBA" id="ARBA00022741"/>
    </source>
</evidence>
<keyword evidence="2" id="KW-0067">ATP-binding</keyword>
<dbReference type="Proteomes" id="UP000616143">
    <property type="component" value="Unassembled WGS sequence"/>
</dbReference>
<evidence type="ECO:0000259" key="3">
    <source>
        <dbReference type="PROSITE" id="PS51192"/>
    </source>
</evidence>
<dbReference type="GeneID" id="38667211"/>
<dbReference type="SUPFAM" id="SSF52540">
    <property type="entry name" value="P-loop containing nucleoside triphosphate hydrolases"/>
    <property type="match status" value="1"/>
</dbReference>
<dbReference type="EMBL" id="AP018553">
    <property type="protein sequence ID" value="BBD73338.1"/>
    <property type="molecule type" value="Genomic_DNA"/>
</dbReference>
<dbReference type="Pfam" id="PF00270">
    <property type="entry name" value="DEAD"/>
    <property type="match status" value="1"/>
</dbReference>
<dbReference type="GO" id="GO:0005524">
    <property type="term" value="F:ATP binding"/>
    <property type="evidence" value="ECO:0007669"/>
    <property type="project" value="UniProtKB-KW"/>
</dbReference>
<dbReference type="RefSeq" id="WP_126450482.1">
    <property type="nucleotide sequence ID" value="NZ_AP018553.1"/>
</dbReference>
<keyword evidence="7" id="KW-1185">Reference proteome</keyword>
<dbReference type="SMART" id="SM00490">
    <property type="entry name" value="HELICc"/>
    <property type="match status" value="1"/>
</dbReference>
<dbReference type="InterPro" id="IPR014001">
    <property type="entry name" value="Helicase_ATP-bd"/>
</dbReference>
<dbReference type="OrthoDB" id="36796at2157"/>
<dbReference type="GO" id="GO:0006289">
    <property type="term" value="P:nucleotide-excision repair"/>
    <property type="evidence" value="ECO:0007669"/>
    <property type="project" value="TreeGrafter"/>
</dbReference>
<proteinExistence type="predicted"/>